<name>A0A438KPU4_VITVI</name>
<dbReference type="InterPro" id="IPR027370">
    <property type="entry name" value="Znf-RING_euk"/>
</dbReference>
<sequence>MVARGALWNASVFSPEGKVPWEDVKIEYIGRLIYQFLHFGFQSILWDNDIKSTKHTLKEMIMHHSCLELPEGKAVIKSETLADLAKLYGEEKYYQFVRGNRLLLKGRYENKNMKKVVDCCESEAISMIATNLYSLKAEPWIKKDIQPPATILMVGLVQPIQSQIFPGKQMGEAREPEAAALKPPFLEMHLILAAITARNLEPALNWASTNGDKLEQNGSDLELKLHRLQFLEILQKESRDKALKYARTYLAPFACDHMAESQKLMAWKKQEWISMKQLPVPVDLDREFQFHSFFVCSVTREQATEENPPTLMLCGHVLCKQSIMKLSKSCTRFSSVHTALLMLMQPDM</sequence>
<evidence type="ECO:0000313" key="6">
    <source>
        <dbReference type="Proteomes" id="UP000288805"/>
    </source>
</evidence>
<gene>
    <name evidence="5" type="primary">RMD5_0</name>
    <name evidence="5" type="ORF">CK203_000651</name>
</gene>
<dbReference type="PANTHER" id="PTHR12170:SF3">
    <property type="entry name" value="GH10162P"/>
    <property type="match status" value="1"/>
</dbReference>
<protein>
    <submittedName>
        <fullName evidence="5">Protein RMD5-like</fullName>
    </submittedName>
</protein>
<dbReference type="Pfam" id="PF10607">
    <property type="entry name" value="CTLH"/>
    <property type="match status" value="1"/>
</dbReference>
<dbReference type="InterPro" id="IPR024964">
    <property type="entry name" value="CTLH/CRA"/>
</dbReference>
<dbReference type="AlphaFoldDB" id="A0A438KPU4"/>
<evidence type="ECO:0000256" key="3">
    <source>
        <dbReference type="ARBA" id="ARBA00022833"/>
    </source>
</evidence>
<dbReference type="PROSITE" id="PS50897">
    <property type="entry name" value="CTLH"/>
    <property type="match status" value="1"/>
</dbReference>
<reference evidence="5 6" key="1">
    <citation type="journal article" date="2018" name="PLoS Genet.">
        <title>Population sequencing reveals clonal diversity and ancestral inbreeding in the grapevine cultivar Chardonnay.</title>
        <authorList>
            <person name="Roach M.J."/>
            <person name="Johnson D.L."/>
            <person name="Bohlmann J."/>
            <person name="van Vuuren H.J."/>
            <person name="Jones S.J."/>
            <person name="Pretorius I.S."/>
            <person name="Schmidt S.A."/>
            <person name="Borneman A.R."/>
        </authorList>
    </citation>
    <scope>NUCLEOTIDE SEQUENCE [LARGE SCALE GENOMIC DNA]</scope>
    <source>
        <strain evidence="6">cv. Chardonnay</strain>
        <tissue evidence="5">Leaf</tissue>
    </source>
</reference>
<organism evidence="5 6">
    <name type="scientific">Vitis vinifera</name>
    <name type="common">Grape</name>
    <dbReference type="NCBI Taxonomy" id="29760"/>
    <lineage>
        <taxon>Eukaryota</taxon>
        <taxon>Viridiplantae</taxon>
        <taxon>Streptophyta</taxon>
        <taxon>Embryophyta</taxon>
        <taxon>Tracheophyta</taxon>
        <taxon>Spermatophyta</taxon>
        <taxon>Magnoliopsida</taxon>
        <taxon>eudicotyledons</taxon>
        <taxon>Gunneridae</taxon>
        <taxon>Pentapetalae</taxon>
        <taxon>rosids</taxon>
        <taxon>Vitales</taxon>
        <taxon>Vitaceae</taxon>
        <taxon>Viteae</taxon>
        <taxon>Vitis</taxon>
    </lineage>
</organism>
<evidence type="ECO:0000256" key="1">
    <source>
        <dbReference type="ARBA" id="ARBA00022723"/>
    </source>
</evidence>
<dbReference type="EMBL" id="QGNW01000001">
    <property type="protein sequence ID" value="RVX23230.1"/>
    <property type="molecule type" value="Genomic_DNA"/>
</dbReference>
<feature type="domain" description="CTLH" evidence="4">
    <location>
        <begin position="184"/>
        <end position="241"/>
    </location>
</feature>
<keyword evidence="3" id="KW-0862">Zinc</keyword>
<dbReference type="Proteomes" id="UP000288805">
    <property type="component" value="Unassembled WGS sequence"/>
</dbReference>
<dbReference type="GO" id="GO:0004842">
    <property type="term" value="F:ubiquitin-protein transferase activity"/>
    <property type="evidence" value="ECO:0007669"/>
    <property type="project" value="InterPro"/>
</dbReference>
<accession>A0A438KPU4</accession>
<dbReference type="PANTHER" id="PTHR12170">
    <property type="entry name" value="MACROPHAGE ERYTHROBLAST ATTACHER-RELATED"/>
    <property type="match status" value="1"/>
</dbReference>
<keyword evidence="2" id="KW-0863">Zinc-finger</keyword>
<dbReference type="Pfam" id="PF13445">
    <property type="entry name" value="zf-RING_UBOX"/>
    <property type="match status" value="1"/>
</dbReference>
<dbReference type="GO" id="GO:0043161">
    <property type="term" value="P:proteasome-mediated ubiquitin-dependent protein catabolic process"/>
    <property type="evidence" value="ECO:0007669"/>
    <property type="project" value="InterPro"/>
</dbReference>
<evidence type="ECO:0000259" key="4">
    <source>
        <dbReference type="PROSITE" id="PS50897"/>
    </source>
</evidence>
<dbReference type="InterPro" id="IPR045098">
    <property type="entry name" value="Fyv10_fam"/>
</dbReference>
<evidence type="ECO:0000313" key="5">
    <source>
        <dbReference type="EMBL" id="RVX23230.1"/>
    </source>
</evidence>
<evidence type="ECO:0000256" key="2">
    <source>
        <dbReference type="ARBA" id="ARBA00022771"/>
    </source>
</evidence>
<dbReference type="SMART" id="SM00668">
    <property type="entry name" value="CTLH"/>
    <property type="match status" value="1"/>
</dbReference>
<keyword evidence="1" id="KW-0479">Metal-binding</keyword>
<comment type="caution">
    <text evidence="5">The sequence shown here is derived from an EMBL/GenBank/DDBJ whole genome shotgun (WGS) entry which is preliminary data.</text>
</comment>
<dbReference type="InterPro" id="IPR006595">
    <property type="entry name" value="CTLH_C"/>
</dbReference>
<dbReference type="GO" id="GO:0008270">
    <property type="term" value="F:zinc ion binding"/>
    <property type="evidence" value="ECO:0007669"/>
    <property type="project" value="UniProtKB-KW"/>
</dbReference>
<proteinExistence type="predicted"/>